<dbReference type="PROSITE" id="PS51781">
    <property type="entry name" value="SH3B"/>
    <property type="match status" value="1"/>
</dbReference>
<dbReference type="InterPro" id="IPR003646">
    <property type="entry name" value="SH3-like_bac-type"/>
</dbReference>
<dbReference type="EMBL" id="BMGI01000001">
    <property type="protein sequence ID" value="GGD24106.1"/>
    <property type="molecule type" value="Genomic_DNA"/>
</dbReference>
<feature type="compositionally biased region" description="Acidic residues" evidence="1">
    <location>
        <begin position="50"/>
        <end position="66"/>
    </location>
</feature>
<feature type="compositionally biased region" description="Pro residues" evidence="1">
    <location>
        <begin position="67"/>
        <end position="81"/>
    </location>
</feature>
<evidence type="ECO:0000313" key="4">
    <source>
        <dbReference type="Proteomes" id="UP000617355"/>
    </source>
</evidence>
<comment type="caution">
    <text evidence="3">The sequence shown here is derived from an EMBL/GenBank/DDBJ whole genome shotgun (WGS) entry which is preliminary data.</text>
</comment>
<evidence type="ECO:0000256" key="1">
    <source>
        <dbReference type="SAM" id="MobiDB-lite"/>
    </source>
</evidence>
<organism evidence="3 4">
    <name type="scientific">Sinisalibacter lacisalsi</name>
    <dbReference type="NCBI Taxonomy" id="1526570"/>
    <lineage>
        <taxon>Bacteria</taxon>
        <taxon>Pseudomonadati</taxon>
        <taxon>Pseudomonadota</taxon>
        <taxon>Alphaproteobacteria</taxon>
        <taxon>Rhodobacterales</taxon>
        <taxon>Roseobacteraceae</taxon>
        <taxon>Sinisalibacter</taxon>
    </lineage>
</organism>
<reference evidence="4" key="1">
    <citation type="journal article" date="2019" name="Int. J. Syst. Evol. Microbiol.">
        <title>The Global Catalogue of Microorganisms (GCM) 10K type strain sequencing project: providing services to taxonomists for standard genome sequencing and annotation.</title>
        <authorList>
            <consortium name="The Broad Institute Genomics Platform"/>
            <consortium name="The Broad Institute Genome Sequencing Center for Infectious Disease"/>
            <person name="Wu L."/>
            <person name="Ma J."/>
        </authorList>
    </citation>
    <scope>NUCLEOTIDE SEQUENCE [LARGE SCALE GENOMIC DNA]</scope>
    <source>
        <strain evidence="4">CGMCC 1.12922</strain>
    </source>
</reference>
<accession>A0ABQ1QFS4</accession>
<dbReference type="Proteomes" id="UP000617355">
    <property type="component" value="Unassembled WGS sequence"/>
</dbReference>
<feature type="region of interest" description="Disordered" evidence="1">
    <location>
        <begin position="39"/>
        <end position="114"/>
    </location>
</feature>
<feature type="compositionally biased region" description="Acidic residues" evidence="1">
    <location>
        <begin position="89"/>
        <end position="105"/>
    </location>
</feature>
<dbReference type="SMART" id="SM00287">
    <property type="entry name" value="SH3b"/>
    <property type="match status" value="1"/>
</dbReference>
<dbReference type="Pfam" id="PF08239">
    <property type="entry name" value="SH3_3"/>
    <property type="match status" value="1"/>
</dbReference>
<dbReference type="Gene3D" id="2.30.30.40">
    <property type="entry name" value="SH3 Domains"/>
    <property type="match status" value="1"/>
</dbReference>
<proteinExistence type="predicted"/>
<protein>
    <recommendedName>
        <fullName evidence="2">SH3b domain-containing protein</fullName>
    </recommendedName>
</protein>
<gene>
    <name evidence="3" type="ORF">GCM10011358_05680</name>
</gene>
<feature type="domain" description="SH3b" evidence="2">
    <location>
        <begin position="114"/>
        <end position="178"/>
    </location>
</feature>
<evidence type="ECO:0000313" key="3">
    <source>
        <dbReference type="EMBL" id="GGD24106.1"/>
    </source>
</evidence>
<sequence length="179" mass="19048">MGIIRLTLLTTVLIWLAMMYFGRDEGLPDRVIGREAPAPTQVIETAPEPVELEPEPAPEPEPEPEPEPPVAAAPAEPSPPEPVDRFEEAISEAMEEAEPEAEPEPEPAPTPAPDSVLYVTGATVNVRSGPSTVYDAITALPRGTAVVDQGNAGEGWRMIRLQSGETGYMSGDFLSPVAP</sequence>
<evidence type="ECO:0000259" key="2">
    <source>
        <dbReference type="PROSITE" id="PS51781"/>
    </source>
</evidence>
<dbReference type="RefSeq" id="WP_188526090.1">
    <property type="nucleotide sequence ID" value="NZ_BMGI01000001.1"/>
</dbReference>
<keyword evidence="4" id="KW-1185">Reference proteome</keyword>
<name>A0ABQ1QFS4_9RHOB</name>